<dbReference type="GO" id="GO:0005524">
    <property type="term" value="F:ATP binding"/>
    <property type="evidence" value="ECO:0007669"/>
    <property type="project" value="UniProtKB-KW"/>
</dbReference>
<dbReference type="InterPro" id="IPR027413">
    <property type="entry name" value="GROEL-like_equatorial_sf"/>
</dbReference>
<dbReference type="InterPro" id="IPR002423">
    <property type="entry name" value="Cpn60/GroEL/TCP-1"/>
</dbReference>
<comment type="function">
    <text evidence="5">Molecular chaperone; assists the folding of proteins upon ATP hydrolysis. Known to play a role, in vitro, in the folding of actin and tubulin.</text>
</comment>
<dbReference type="AlphaFoldDB" id="A0A8J4PMI2"/>
<evidence type="ECO:0000313" key="6">
    <source>
        <dbReference type="EMBL" id="KAF2069036.1"/>
    </source>
</evidence>
<dbReference type="Gene3D" id="1.10.560.10">
    <property type="entry name" value="GroEL-like equatorial domain"/>
    <property type="match status" value="1"/>
</dbReference>
<dbReference type="InterPro" id="IPR027410">
    <property type="entry name" value="TCP-1-like_intermed_sf"/>
</dbReference>
<proteinExistence type="inferred from homology"/>
<dbReference type="InterPro" id="IPR027409">
    <property type="entry name" value="GroEL-like_apical_dom_sf"/>
</dbReference>
<dbReference type="PANTHER" id="PTHR11353">
    <property type="entry name" value="CHAPERONIN"/>
    <property type="match status" value="1"/>
</dbReference>
<dbReference type="Pfam" id="PF00118">
    <property type="entry name" value="Cpn60_TCP1"/>
    <property type="match status" value="1"/>
</dbReference>
<evidence type="ECO:0000256" key="3">
    <source>
        <dbReference type="ARBA" id="ARBA00022840"/>
    </source>
</evidence>
<evidence type="ECO:0000313" key="7">
    <source>
        <dbReference type="Proteomes" id="UP000695562"/>
    </source>
</evidence>
<reference evidence="6" key="1">
    <citation type="submission" date="2020-01" db="EMBL/GenBank/DDBJ databases">
        <title>Development of genomics and gene disruption for Polysphondylium violaceum indicates a role for the polyketide synthase stlB in stalk morphogenesis.</title>
        <authorList>
            <person name="Narita B."/>
            <person name="Kawabe Y."/>
            <person name="Kin K."/>
            <person name="Saito T."/>
            <person name="Gibbs R."/>
            <person name="Kuspa A."/>
            <person name="Muzny D."/>
            <person name="Queller D."/>
            <person name="Richards S."/>
            <person name="Strassman J."/>
            <person name="Sucgang R."/>
            <person name="Worley K."/>
            <person name="Schaap P."/>
        </authorList>
    </citation>
    <scope>NUCLEOTIDE SEQUENCE</scope>
    <source>
        <strain evidence="6">QSvi11</strain>
    </source>
</reference>
<keyword evidence="2" id="KW-0547">Nucleotide-binding</keyword>
<comment type="caution">
    <text evidence="6">The sequence shown here is derived from an EMBL/GenBank/DDBJ whole genome shotgun (WGS) entry which is preliminary data.</text>
</comment>
<dbReference type="Gene3D" id="3.30.260.10">
    <property type="entry name" value="TCP-1-like chaperonin intermediate domain"/>
    <property type="match status" value="1"/>
</dbReference>
<evidence type="ECO:0000256" key="4">
    <source>
        <dbReference type="ARBA" id="ARBA00023186"/>
    </source>
</evidence>
<dbReference type="InterPro" id="IPR017998">
    <property type="entry name" value="Chaperone_TCP-1"/>
</dbReference>
<dbReference type="Proteomes" id="UP000695562">
    <property type="component" value="Unassembled WGS sequence"/>
</dbReference>
<dbReference type="OrthoDB" id="20240at2759"/>
<dbReference type="GO" id="GO:0140662">
    <property type="term" value="F:ATP-dependent protein folding chaperone"/>
    <property type="evidence" value="ECO:0007669"/>
    <property type="project" value="InterPro"/>
</dbReference>
<dbReference type="Gene3D" id="3.50.7.10">
    <property type="entry name" value="GroEL"/>
    <property type="match status" value="1"/>
</dbReference>
<dbReference type="EMBL" id="AJWJ01000766">
    <property type="protein sequence ID" value="KAF2069036.1"/>
    <property type="molecule type" value="Genomic_DNA"/>
</dbReference>
<evidence type="ECO:0000256" key="2">
    <source>
        <dbReference type="ARBA" id="ARBA00022741"/>
    </source>
</evidence>
<keyword evidence="4" id="KW-0143">Chaperone</keyword>
<name>A0A8J4PMI2_9MYCE</name>
<comment type="similarity">
    <text evidence="1">Belongs to the TCP-1 chaperonin family.</text>
</comment>
<protein>
    <submittedName>
        <fullName evidence="6">Uncharacterized protein</fullName>
    </submittedName>
</protein>
<sequence>MDHMNNNYKNELNSNSNSNNNDINDLLVNILSSLYEIIYPCYGINGRFQMLVGESNEKKQQKVILTKKASEILKNIVSENVFINIVKKSIATLESVCFDGSATLVLLIYSLYRESVYLLDNGIHPISLIYAYQKSFAQIDSALDRLRIPLLRGIENPNQIENDMNSNQILDIKLSDIDQSLLRSTINTTLQTKLDSIDCSSILDCCMEITNYLFLNKELNLSIKDIMKKRISFQDQIIINTKRLSNNNSSDKDNVSFYTILKNGFFIDSIHFIINSQQEDNKSLENMKIIFLNQDIAMDGMEDSSKPTKMVFNSVQERSMFYNQEKEKLRKNLQLLNQYLGDDNCDGNTIIINEKDIDEYSKSLFHQFGFKRLYKNVNSQMIKQVLNSCQIHPLNSLSSLPPFNEKNKEYFYSHHVGRVEKVDFKPSSTYVGLKKMDTFFSSIKGSQGNEKPFVSLEITGSTSSSLHSRVGSFIIGMGVVKCCIEDLFSLPSACATEFAIIKHLQQCIESDDLGLVEKKSFGAMIKAIEILPKTILNNHSLPILKTMDAFNNRNLLKERDSSHFIGINIKPNGLNDYFIDSKQAGILETYRSKTQIFRYLIDIVSLLLKIDQIIPYQPRNLILPPQFQKERERELKKTLQQQEKEAKENREYIRFKTPKITSEYFENEKLQHTKKLNQLFYLDEQVEKRKKFEKYTTNQFSK</sequence>
<evidence type="ECO:0000256" key="1">
    <source>
        <dbReference type="ARBA" id="ARBA00008020"/>
    </source>
</evidence>
<keyword evidence="3" id="KW-0067">ATP-binding</keyword>
<organism evidence="6 7">
    <name type="scientific">Polysphondylium violaceum</name>
    <dbReference type="NCBI Taxonomy" id="133409"/>
    <lineage>
        <taxon>Eukaryota</taxon>
        <taxon>Amoebozoa</taxon>
        <taxon>Evosea</taxon>
        <taxon>Eumycetozoa</taxon>
        <taxon>Dictyostelia</taxon>
        <taxon>Dictyosteliales</taxon>
        <taxon>Dictyosteliaceae</taxon>
        <taxon>Polysphondylium</taxon>
    </lineage>
</organism>
<gene>
    <name evidence="6" type="ORF">CYY_009647</name>
</gene>
<accession>A0A8J4PMI2</accession>
<keyword evidence="7" id="KW-1185">Reference proteome</keyword>
<evidence type="ECO:0000256" key="5">
    <source>
        <dbReference type="ARBA" id="ARBA00024677"/>
    </source>
</evidence>
<dbReference type="SUPFAM" id="SSF52029">
    <property type="entry name" value="GroEL apical domain-like"/>
    <property type="match status" value="1"/>
</dbReference>
<dbReference type="SUPFAM" id="SSF48592">
    <property type="entry name" value="GroEL equatorial domain-like"/>
    <property type="match status" value="1"/>
</dbReference>